<gene>
    <name evidence="1" type="ORF">B5V03_12705</name>
</gene>
<dbReference type="Proteomes" id="UP000290819">
    <property type="component" value="Unassembled WGS sequence"/>
</dbReference>
<dbReference type="RefSeq" id="WP_129270636.1">
    <property type="nucleotide sequence ID" value="NZ_MZXW01000016.1"/>
</dbReference>
<sequence length="115" mass="12652">MSKSTLPVNGGAMSAPFLTNQQVGQFNPALVRCEAAVNVKLRLAANSLRSKLMTEAHARAKADYSDELTCRGRAHHVDRPYSYYLGLQMRSGFAEARVARTGMAPAFELPPQRWA</sequence>
<protein>
    <submittedName>
        <fullName evidence="1">Uncharacterized protein</fullName>
    </submittedName>
</protein>
<name>A0A4Q1VEZ5_9BRAD</name>
<dbReference type="EMBL" id="MZXW01000016">
    <property type="protein sequence ID" value="RXT48757.1"/>
    <property type="molecule type" value="Genomic_DNA"/>
</dbReference>
<dbReference type="OrthoDB" id="9925260at2"/>
<organism evidence="1 2">
    <name type="scientific">Bradyrhizobium betae</name>
    <dbReference type="NCBI Taxonomy" id="244734"/>
    <lineage>
        <taxon>Bacteria</taxon>
        <taxon>Pseudomonadati</taxon>
        <taxon>Pseudomonadota</taxon>
        <taxon>Alphaproteobacteria</taxon>
        <taxon>Hyphomicrobiales</taxon>
        <taxon>Nitrobacteraceae</taxon>
        <taxon>Bradyrhizobium</taxon>
    </lineage>
</organism>
<proteinExistence type="predicted"/>
<accession>A0A4Q1VEZ5</accession>
<evidence type="ECO:0000313" key="2">
    <source>
        <dbReference type="Proteomes" id="UP000290819"/>
    </source>
</evidence>
<dbReference type="AlphaFoldDB" id="A0A4Q1VEZ5"/>
<reference evidence="1 2" key="1">
    <citation type="submission" date="2017-03" db="EMBL/GenBank/DDBJ databases">
        <authorList>
            <person name="Safronova V.I."/>
            <person name="Sazanova A.L."/>
            <person name="Chirak E.R."/>
        </authorList>
    </citation>
    <scope>NUCLEOTIDE SEQUENCE [LARGE SCALE GENOMIC DNA]</scope>
    <source>
        <strain evidence="1 2">Opo-243</strain>
    </source>
</reference>
<evidence type="ECO:0000313" key="1">
    <source>
        <dbReference type="EMBL" id="RXT48757.1"/>
    </source>
</evidence>
<keyword evidence="2" id="KW-1185">Reference proteome</keyword>
<comment type="caution">
    <text evidence="1">The sequence shown here is derived from an EMBL/GenBank/DDBJ whole genome shotgun (WGS) entry which is preliminary data.</text>
</comment>